<protein>
    <submittedName>
        <fullName evidence="2">YpfJ protein, zinc metalloprotease superfamily</fullName>
    </submittedName>
</protein>
<dbReference type="EMBL" id="CADCUF010000220">
    <property type="protein sequence ID" value="CAA9344865.1"/>
    <property type="molecule type" value="Genomic_DNA"/>
</dbReference>
<feature type="region of interest" description="Disordered" evidence="1">
    <location>
        <begin position="99"/>
        <end position="152"/>
    </location>
</feature>
<feature type="non-terminal residue" evidence="2">
    <location>
        <position position="342"/>
    </location>
</feature>
<keyword evidence="2" id="KW-0482">Metalloprotease</keyword>
<organism evidence="2">
    <name type="scientific">uncultured Nocardioidaceae bacterium</name>
    <dbReference type="NCBI Taxonomy" id="253824"/>
    <lineage>
        <taxon>Bacteria</taxon>
        <taxon>Bacillati</taxon>
        <taxon>Actinomycetota</taxon>
        <taxon>Actinomycetes</taxon>
        <taxon>Propionibacteriales</taxon>
        <taxon>Nocardioidaceae</taxon>
        <taxon>environmental samples</taxon>
    </lineage>
</organism>
<feature type="compositionally biased region" description="Basic residues" evidence="1">
    <location>
        <begin position="331"/>
        <end position="342"/>
    </location>
</feature>
<feature type="compositionally biased region" description="Gly residues" evidence="1">
    <location>
        <begin position="140"/>
        <end position="149"/>
    </location>
</feature>
<feature type="compositionally biased region" description="Basic and acidic residues" evidence="1">
    <location>
        <begin position="254"/>
        <end position="270"/>
    </location>
</feature>
<keyword evidence="2" id="KW-0645">Protease</keyword>
<evidence type="ECO:0000256" key="1">
    <source>
        <dbReference type="SAM" id="MobiDB-lite"/>
    </source>
</evidence>
<proteinExistence type="predicted"/>
<feature type="compositionally biased region" description="Basic residues" evidence="1">
    <location>
        <begin position="99"/>
        <end position="111"/>
    </location>
</feature>
<feature type="compositionally biased region" description="Basic residues" evidence="1">
    <location>
        <begin position="120"/>
        <end position="135"/>
    </location>
</feature>
<accession>A0A6J4LYG8</accession>
<feature type="region of interest" description="Disordered" evidence="1">
    <location>
        <begin position="189"/>
        <end position="313"/>
    </location>
</feature>
<feature type="compositionally biased region" description="Basic residues" evidence="1">
    <location>
        <begin position="271"/>
        <end position="293"/>
    </location>
</feature>
<dbReference type="AlphaFoldDB" id="A0A6J4LYG8"/>
<feature type="compositionally biased region" description="Basic and acidic residues" evidence="1">
    <location>
        <begin position="294"/>
        <end position="309"/>
    </location>
</feature>
<feature type="non-terminal residue" evidence="2">
    <location>
        <position position="1"/>
    </location>
</feature>
<reference evidence="2" key="1">
    <citation type="submission" date="2020-02" db="EMBL/GenBank/DDBJ databases">
        <authorList>
            <person name="Meier V. D."/>
        </authorList>
    </citation>
    <scope>NUCLEOTIDE SEQUENCE</scope>
    <source>
        <strain evidence="2">AVDCRST_MAG24</strain>
    </source>
</reference>
<evidence type="ECO:0000313" key="2">
    <source>
        <dbReference type="EMBL" id="CAA9344865.1"/>
    </source>
</evidence>
<feature type="region of interest" description="Disordered" evidence="1">
    <location>
        <begin position="323"/>
        <end position="342"/>
    </location>
</feature>
<keyword evidence="2" id="KW-0378">Hydrolase</keyword>
<name>A0A6J4LYG8_9ACTN</name>
<dbReference type="GO" id="GO:0008237">
    <property type="term" value="F:metallopeptidase activity"/>
    <property type="evidence" value="ECO:0007669"/>
    <property type="project" value="UniProtKB-KW"/>
</dbReference>
<dbReference type="GO" id="GO:0006508">
    <property type="term" value="P:proteolysis"/>
    <property type="evidence" value="ECO:0007669"/>
    <property type="project" value="UniProtKB-KW"/>
</dbReference>
<gene>
    <name evidence="2" type="ORF">AVDCRST_MAG24-1469</name>
</gene>
<feature type="region of interest" description="Disordered" evidence="1">
    <location>
        <begin position="1"/>
        <end position="22"/>
    </location>
</feature>
<sequence>ALQPQGSARPQPGAGPGPEWRTQLRRWARRARRGRVGWWRARREPAADPGRRRWPDGLRGLRAHGDRRRRPLRHRRARWAARWGRRRHVRRAVRRLQRPRRDLHGRHRSQRARAVPDRRGRQHRPLVRAPGRRQQRPGVLGAGAAGPGGPVIRARDDQLLHRLGRHRLRAGDLGHRPLLLPGRRRRLPRHHLLRRDARRAARGGGRPVLGGLRPGPRVRPPRAGPSRHHGQGPHPAGREQRRRPPRAAGRLLRRHVDEVRHRGGGRERGGVHPRPHPGRHRPGPGRRCRRRRRPDPGEVRPGRPRDLDPRLGAGPAVLVLRRHGPGDARGVRHLQRVRPRRL</sequence>